<evidence type="ECO:0000256" key="8">
    <source>
        <dbReference type="ARBA" id="ARBA00049934"/>
    </source>
</evidence>
<dbReference type="InterPro" id="IPR013984">
    <property type="entry name" value="Ald_Fedxn_OxRdtase_dom2"/>
</dbReference>
<dbReference type="EMBL" id="FQZU01000019">
    <property type="protein sequence ID" value="SHK15563.1"/>
    <property type="molecule type" value="Genomic_DNA"/>
</dbReference>
<dbReference type="InterPro" id="IPR036503">
    <property type="entry name" value="Ald_Fedxn_OxRdtase_N_sf"/>
</dbReference>
<evidence type="ECO:0000259" key="9">
    <source>
        <dbReference type="SMART" id="SM00790"/>
    </source>
</evidence>
<dbReference type="STRING" id="1121393.SAMN02745216_02969"/>
<dbReference type="Gene3D" id="3.60.9.10">
    <property type="entry name" value="Aldehyde ferredoxin oxidoreductase, N-terminal domain"/>
    <property type="match status" value="1"/>
</dbReference>
<dbReference type="InterPro" id="IPR036021">
    <property type="entry name" value="Tungsten_al_ferr_oxy-like_C"/>
</dbReference>
<evidence type="ECO:0000313" key="10">
    <source>
        <dbReference type="EMBL" id="SHK15563.1"/>
    </source>
</evidence>
<comment type="cofactor">
    <cofactor evidence="8">
        <name>tungstopterin</name>
        <dbReference type="ChEBI" id="CHEBI:30402"/>
    </cofactor>
</comment>
<evidence type="ECO:0000256" key="6">
    <source>
        <dbReference type="ARBA" id="ARBA00023004"/>
    </source>
</evidence>
<evidence type="ECO:0000256" key="2">
    <source>
        <dbReference type="ARBA" id="ARBA00011032"/>
    </source>
</evidence>
<evidence type="ECO:0000256" key="1">
    <source>
        <dbReference type="ARBA" id="ARBA00001966"/>
    </source>
</evidence>
<reference evidence="11" key="1">
    <citation type="submission" date="2016-11" db="EMBL/GenBank/DDBJ databases">
        <authorList>
            <person name="Varghese N."/>
            <person name="Submissions S."/>
        </authorList>
    </citation>
    <scope>NUCLEOTIDE SEQUENCE [LARGE SCALE GENOMIC DNA]</scope>
    <source>
        <strain evidence="11">DSM 16219</strain>
    </source>
</reference>
<dbReference type="GO" id="GO:0009055">
    <property type="term" value="F:electron transfer activity"/>
    <property type="evidence" value="ECO:0007669"/>
    <property type="project" value="InterPro"/>
</dbReference>
<evidence type="ECO:0000256" key="4">
    <source>
        <dbReference type="ARBA" id="ARBA00022723"/>
    </source>
</evidence>
<dbReference type="PANTHER" id="PTHR30038:SF0">
    <property type="entry name" value="TUNGSTEN-CONTAINING ALDEHYDE FERREDOXIN OXIDOREDUCTASE"/>
    <property type="match status" value="1"/>
</dbReference>
<dbReference type="SUPFAM" id="SSF48310">
    <property type="entry name" value="Aldehyde ferredoxin oxidoreductase, C-terminal domains"/>
    <property type="match status" value="1"/>
</dbReference>
<dbReference type="SUPFAM" id="SSF56228">
    <property type="entry name" value="Aldehyde ferredoxin oxidoreductase, N-terminal domain"/>
    <property type="match status" value="1"/>
</dbReference>
<comment type="similarity">
    <text evidence="2">Belongs to the AOR/FOR family.</text>
</comment>
<dbReference type="Gene3D" id="1.10.599.10">
    <property type="entry name" value="Aldehyde Ferredoxin Oxidoreductase Protein, subunit A, domain 3"/>
    <property type="match status" value="1"/>
</dbReference>
<dbReference type="Pfam" id="PF02730">
    <property type="entry name" value="AFOR_N"/>
    <property type="match status" value="1"/>
</dbReference>
<dbReference type="Proteomes" id="UP000183994">
    <property type="component" value="Unassembled WGS sequence"/>
</dbReference>
<dbReference type="GO" id="GO:0051539">
    <property type="term" value="F:4 iron, 4 sulfur cluster binding"/>
    <property type="evidence" value="ECO:0007669"/>
    <property type="project" value="UniProtKB-KW"/>
</dbReference>
<evidence type="ECO:0000256" key="3">
    <source>
        <dbReference type="ARBA" id="ARBA00022485"/>
    </source>
</evidence>
<dbReference type="SMART" id="SM00790">
    <property type="entry name" value="AFOR_N"/>
    <property type="match status" value="1"/>
</dbReference>
<keyword evidence="4" id="KW-0479">Metal-binding</keyword>
<keyword evidence="5" id="KW-0560">Oxidoreductase</keyword>
<sequence>MDKILRIDMGAEGGPKLAESPLGEYEGLGGRAMTSAVVLKEVPADCHPLGEENKFVIAPGMLSGTLGAQTGRISVGCKSPLTGGIKEANSGGQAAQVLARLGYAAIILEGKPADGSCYKIVINKDGVSIAEDKSLAGLGNYALVDKVKAEYGDKVATISIGPAGEMKMGAASVAFSDMEMRPTRHAGRGGVGAVMGAKGVKVIVLDDTDMPRRQAKDVEAFKDANKRFVAGLNSHPVTSQGLPAFGTNVLVNVVNEAGGFPTKNFKTGRFEGASKISGETMAEQTASRGGVVTRGCHKGCVIRCSGDYTGPDGKWLTKQPEYETVWAHGANCGIDDLDVIAKLDRIDDDLGLDTIEMGNAIAVAMDAGLAEFGDGEAALKLMDEVAKGTALGRILGAGAGAVGRMYGVENVPVVKNQSLPAYDPRAVQGIGVTYATSTQGGDHTAGYAVATNLMKVGGDVDPLKPEGNVELSRNLQIATASIDATGMCLFIAFAIMDQPETFQALLDMINAHYGYSWTADDWAEFGMQILRNEREFNKAAGFTNLDDRLPKYFKKLPLAPHNITFQVTDAELDSVFNF</sequence>
<dbReference type="RefSeq" id="WP_073476964.1">
    <property type="nucleotide sequence ID" value="NZ_FQZU01000019.1"/>
</dbReference>
<name>A0A1M6Q618_9BACT</name>
<keyword evidence="6" id="KW-0408">Iron</keyword>
<dbReference type="GO" id="GO:0016625">
    <property type="term" value="F:oxidoreductase activity, acting on the aldehyde or oxo group of donors, iron-sulfur protein as acceptor"/>
    <property type="evidence" value="ECO:0007669"/>
    <property type="project" value="InterPro"/>
</dbReference>
<protein>
    <submittedName>
        <fullName evidence="10">Aldehyde:ferredoxin oxidoreductase</fullName>
    </submittedName>
</protein>
<dbReference type="InterPro" id="IPR013985">
    <property type="entry name" value="Ald_Fedxn_OxRdtase_dom3"/>
</dbReference>
<dbReference type="Pfam" id="PF01314">
    <property type="entry name" value="AFOR_C"/>
    <property type="match status" value="1"/>
</dbReference>
<accession>A0A1M6Q618</accession>
<dbReference type="InterPro" id="IPR051919">
    <property type="entry name" value="W-dependent_AOR"/>
</dbReference>
<proteinExistence type="inferred from homology"/>
<dbReference type="InterPro" id="IPR001203">
    <property type="entry name" value="OxRdtase_Ald_Fedxn_C"/>
</dbReference>
<dbReference type="OrthoDB" id="9763894at2"/>
<comment type="cofactor">
    <cofactor evidence="1">
        <name>[4Fe-4S] cluster</name>
        <dbReference type="ChEBI" id="CHEBI:49883"/>
    </cofactor>
</comment>
<dbReference type="InterPro" id="IPR013983">
    <property type="entry name" value="Ald_Fedxn_OxRdtase_N"/>
</dbReference>
<dbReference type="AlphaFoldDB" id="A0A1M6Q618"/>
<evidence type="ECO:0000313" key="11">
    <source>
        <dbReference type="Proteomes" id="UP000183994"/>
    </source>
</evidence>
<evidence type="ECO:0000256" key="5">
    <source>
        <dbReference type="ARBA" id="ARBA00023002"/>
    </source>
</evidence>
<dbReference type="Gene3D" id="1.10.569.10">
    <property type="entry name" value="Aldehyde Ferredoxin Oxidoreductase Protein, subunit A, domain 2"/>
    <property type="match status" value="1"/>
</dbReference>
<dbReference type="GO" id="GO:0046872">
    <property type="term" value="F:metal ion binding"/>
    <property type="evidence" value="ECO:0007669"/>
    <property type="project" value="UniProtKB-KW"/>
</dbReference>
<keyword evidence="3" id="KW-0004">4Fe-4S</keyword>
<keyword evidence="11" id="KW-1185">Reference proteome</keyword>
<feature type="domain" description="Aldehyde ferredoxin oxidoreductase N-terminal" evidence="9">
    <location>
        <begin position="1"/>
        <end position="209"/>
    </location>
</feature>
<organism evidence="10 11">
    <name type="scientific">Desulfatibacillum alkenivorans DSM 16219</name>
    <dbReference type="NCBI Taxonomy" id="1121393"/>
    <lineage>
        <taxon>Bacteria</taxon>
        <taxon>Pseudomonadati</taxon>
        <taxon>Thermodesulfobacteriota</taxon>
        <taxon>Desulfobacteria</taxon>
        <taxon>Desulfobacterales</taxon>
        <taxon>Desulfatibacillaceae</taxon>
        <taxon>Desulfatibacillum</taxon>
    </lineage>
</organism>
<evidence type="ECO:0000256" key="7">
    <source>
        <dbReference type="ARBA" id="ARBA00023014"/>
    </source>
</evidence>
<gene>
    <name evidence="10" type="ORF">SAMN02745216_02969</name>
</gene>
<dbReference type="PANTHER" id="PTHR30038">
    <property type="entry name" value="ALDEHYDE FERREDOXIN OXIDOREDUCTASE"/>
    <property type="match status" value="1"/>
</dbReference>
<keyword evidence="7" id="KW-0411">Iron-sulfur</keyword>